<dbReference type="PANTHER" id="PTHR35497">
    <property type="entry name" value="ACYL-UDP-N-ACETYLGLUCOSAMINE O-ACYLTRANSFERASE"/>
    <property type="match status" value="1"/>
</dbReference>
<protein>
    <submittedName>
        <fullName evidence="3">Uncharacterized protein LOC120275698 isoform X1</fullName>
    </submittedName>
</protein>
<organism evidence="2 3">
    <name type="scientific">Dioscorea cayennensis subsp. rotundata</name>
    <name type="common">White Guinea yam</name>
    <name type="synonym">Dioscorea rotundata</name>
    <dbReference type="NCBI Taxonomy" id="55577"/>
    <lineage>
        <taxon>Eukaryota</taxon>
        <taxon>Viridiplantae</taxon>
        <taxon>Streptophyta</taxon>
        <taxon>Embryophyta</taxon>
        <taxon>Tracheophyta</taxon>
        <taxon>Spermatophyta</taxon>
        <taxon>Magnoliopsida</taxon>
        <taxon>Liliopsida</taxon>
        <taxon>Dioscoreales</taxon>
        <taxon>Dioscoreaceae</taxon>
        <taxon>Dioscorea</taxon>
    </lineage>
</organism>
<evidence type="ECO:0000313" key="2">
    <source>
        <dbReference type="Proteomes" id="UP001515500"/>
    </source>
</evidence>
<gene>
    <name evidence="3" type="primary">LOC120275698</name>
</gene>
<dbReference type="AlphaFoldDB" id="A0AB40CFE6"/>
<dbReference type="RefSeq" id="XP_039138302.1">
    <property type="nucleotide sequence ID" value="XM_039282368.1"/>
</dbReference>
<dbReference type="GeneID" id="120275698"/>
<accession>A0AB40CFE6</accession>
<name>A0AB40CFE6_DIOCR</name>
<dbReference type="PANTHER" id="PTHR35497:SF1">
    <property type="entry name" value="ACYL-UDP-N-ACETYLGLUCOSAMINE O-ACYLTRANSFERASE"/>
    <property type="match status" value="1"/>
</dbReference>
<sequence length="544" mass="60068">MAGRELAIRKEGNLNLREVAARATLRDIQVKGHVYVELRQVGKRSIFFCTLCLAQCFNDSVLFDHLGGNLHARRYAAAKLTLFGPVPWPFSDGVLFFGNSHEKDHSFVCSDSESDMALVVRDACDGVDVNGEEVTSNANGHSNSNDERCNPGMKNGSSICEHDDADGNPGTELLVNGHGKPLRCYAGVAMDKNYDKDICMSIPGVLYKDEISNLNAHFIGFGHIASRVYETNVIGNRIGKIWCAWLGEGSSDENDLFLKSPKCDFGIVIFSYTYDLGRKWTLDEPKLLLSPGSCSEVDDCESPGKRGKKSFSDPEDSCAASSEDCSGMHGCTSNGSHEHQVSKFSSSKALRKELRKQKRLAAERMCDICGQPMLPEKDVGTLLNLKTGKLACSSRNTNGAFHLFHASCLIHWILLCETEIWADQSTKKKTTRRRKRKIADKNGISSVLCPECQGTGIHTVGEELEKPSISLSEMFLYKLKTIEAHKAWMKNPEVLQKCSTGLHFPSDSADNVQLQEIVVPLNLLYFYRLEELCAEYVAGGAGEL</sequence>
<feature type="region of interest" description="Disordered" evidence="1">
    <location>
        <begin position="293"/>
        <end position="314"/>
    </location>
</feature>
<evidence type="ECO:0000256" key="1">
    <source>
        <dbReference type="SAM" id="MobiDB-lite"/>
    </source>
</evidence>
<evidence type="ECO:0000313" key="3">
    <source>
        <dbReference type="RefSeq" id="XP_039138302.1"/>
    </source>
</evidence>
<reference evidence="3" key="1">
    <citation type="submission" date="2025-08" db="UniProtKB">
        <authorList>
            <consortium name="RefSeq"/>
        </authorList>
    </citation>
    <scope>IDENTIFICATION</scope>
</reference>
<proteinExistence type="predicted"/>
<keyword evidence="2" id="KW-1185">Reference proteome</keyword>
<dbReference type="Proteomes" id="UP001515500">
    <property type="component" value="Chromosome 14"/>
</dbReference>